<sequence length="425" mass="48678">MTYKKLDYITDFIAKKLLTILNSNNNDNVFIKQSDEIYSIIYLISLSKINKTSILVDVDFNENIYQNLYIKVKPKLVIGDHFNYNEIIDNMIYNGFDYDPIDFNVSVSRDNIFLGCLSSGSTGDAKIIFKNHNCWVKAFKHQSDIFKISKDDKLFLVGNLVYTANLNSAIHMLYTGGTVVFSTSKFPKTWIKEIYSNNITSIFMVPSHYRLLVNSMNDENIYMKSLLSCGCKMDIKTLKNIIKFFPNAVFHEYYGASELGHVSFISADKILEKQESVGIAFPDVKIHIEDSIISVTSPYISPMYPNTYSVSDMGYLKDDYLYLTGRLDNMINKAGYKIIPSKVESIILNSNIIEDICLFAVNDKVKYQKLCAFIVKSDNFNANVFKEYIKNNLPKNMIPQIIKYVDFIPLNSSGKPDVKFMSKNL</sequence>
<evidence type="ECO:0000259" key="3">
    <source>
        <dbReference type="Pfam" id="PF00501"/>
    </source>
</evidence>
<dbReference type="RefSeq" id="WP_277734674.1">
    <property type="nucleotide sequence ID" value="NZ_CP120733.1"/>
</dbReference>
<proteinExistence type="inferred from homology"/>
<organism evidence="5 6">
    <name type="scientific">Tepidibacter hydrothermalis</name>
    <dbReference type="NCBI Taxonomy" id="3036126"/>
    <lineage>
        <taxon>Bacteria</taxon>
        <taxon>Bacillati</taxon>
        <taxon>Bacillota</taxon>
        <taxon>Clostridia</taxon>
        <taxon>Peptostreptococcales</taxon>
        <taxon>Peptostreptococcaceae</taxon>
        <taxon>Tepidibacter</taxon>
    </lineage>
</organism>
<dbReference type="Pfam" id="PF13193">
    <property type="entry name" value="AMP-binding_C"/>
    <property type="match status" value="1"/>
</dbReference>
<keyword evidence="2" id="KW-0436">Ligase</keyword>
<name>A0ABY8EHT1_9FIRM</name>
<evidence type="ECO:0000256" key="2">
    <source>
        <dbReference type="ARBA" id="ARBA00022598"/>
    </source>
</evidence>
<dbReference type="InterPro" id="IPR045851">
    <property type="entry name" value="AMP-bd_C_sf"/>
</dbReference>
<dbReference type="Gene3D" id="3.30.300.30">
    <property type="match status" value="1"/>
</dbReference>
<reference evidence="5 6" key="1">
    <citation type="submission" date="2023-03" db="EMBL/GenBank/DDBJ databases">
        <title>Complete genome sequence of Tepidibacter sp. SWIR-1, isolated from a deep-sea hydrothermal vent.</title>
        <authorList>
            <person name="Li X."/>
        </authorList>
    </citation>
    <scope>NUCLEOTIDE SEQUENCE [LARGE SCALE GENOMIC DNA]</scope>
    <source>
        <strain evidence="5 6">SWIR-1</strain>
    </source>
</reference>
<gene>
    <name evidence="5" type="ORF">P4S50_04510</name>
</gene>
<dbReference type="PANTHER" id="PTHR43201">
    <property type="entry name" value="ACYL-COA SYNTHETASE"/>
    <property type="match status" value="1"/>
</dbReference>
<dbReference type="InterPro" id="IPR000873">
    <property type="entry name" value="AMP-dep_synth/lig_dom"/>
</dbReference>
<protein>
    <submittedName>
        <fullName evidence="5">AMP-binding protein</fullName>
    </submittedName>
</protein>
<dbReference type="Gene3D" id="3.40.50.12780">
    <property type="entry name" value="N-terminal domain of ligase-like"/>
    <property type="match status" value="1"/>
</dbReference>
<comment type="similarity">
    <text evidence="1">Belongs to the ATP-dependent AMP-binding enzyme family.</text>
</comment>
<dbReference type="SUPFAM" id="SSF56801">
    <property type="entry name" value="Acetyl-CoA synthetase-like"/>
    <property type="match status" value="1"/>
</dbReference>
<dbReference type="Pfam" id="PF00501">
    <property type="entry name" value="AMP-binding"/>
    <property type="match status" value="1"/>
</dbReference>
<dbReference type="Proteomes" id="UP001222800">
    <property type="component" value="Chromosome"/>
</dbReference>
<evidence type="ECO:0000313" key="6">
    <source>
        <dbReference type="Proteomes" id="UP001222800"/>
    </source>
</evidence>
<evidence type="ECO:0000259" key="4">
    <source>
        <dbReference type="Pfam" id="PF13193"/>
    </source>
</evidence>
<dbReference type="InterPro" id="IPR025110">
    <property type="entry name" value="AMP-bd_C"/>
</dbReference>
<keyword evidence="6" id="KW-1185">Reference proteome</keyword>
<dbReference type="PANTHER" id="PTHR43201:SF5">
    <property type="entry name" value="MEDIUM-CHAIN ACYL-COA LIGASE ACSF2, MITOCHONDRIAL"/>
    <property type="match status" value="1"/>
</dbReference>
<feature type="domain" description="AMP-binding enzyme C-terminal" evidence="4">
    <location>
        <begin position="342"/>
        <end position="415"/>
    </location>
</feature>
<feature type="domain" description="AMP-dependent synthetase/ligase" evidence="3">
    <location>
        <begin position="2"/>
        <end position="290"/>
    </location>
</feature>
<evidence type="ECO:0000313" key="5">
    <source>
        <dbReference type="EMBL" id="WFD12331.1"/>
    </source>
</evidence>
<accession>A0ABY8EHT1</accession>
<dbReference type="InterPro" id="IPR042099">
    <property type="entry name" value="ANL_N_sf"/>
</dbReference>
<evidence type="ECO:0000256" key="1">
    <source>
        <dbReference type="ARBA" id="ARBA00006432"/>
    </source>
</evidence>
<dbReference type="EMBL" id="CP120733">
    <property type="protein sequence ID" value="WFD12331.1"/>
    <property type="molecule type" value="Genomic_DNA"/>
</dbReference>